<dbReference type="EMBL" id="JAACQH010000045">
    <property type="protein sequence ID" value="NCS91267.1"/>
    <property type="molecule type" value="Genomic_DNA"/>
</dbReference>
<dbReference type="Proteomes" id="UP000738826">
    <property type="component" value="Unassembled WGS sequence"/>
</dbReference>
<organism evidence="2 3">
    <name type="scientific">Candidatus Altarchaeum hamiconexum</name>
    <dbReference type="NCBI Taxonomy" id="1803513"/>
    <lineage>
        <taxon>Archaea</taxon>
        <taxon>Candidatus Altarchaeota</taxon>
        <taxon>Candidatus Altiarchaeia</taxon>
        <taxon>Candidatus Altarchaeales</taxon>
        <taxon>Candidatus Altarchaeaceae</taxon>
        <taxon>Candidatus Altarchaeum</taxon>
    </lineage>
</organism>
<dbReference type="AlphaFoldDB" id="A0A8J7YU95"/>
<sequence>MEKNKTTVLLSRDTVNRLCKLKGKIGDTYDTVINDVIDKYEAGMNENKGGY</sequence>
<evidence type="ECO:0000313" key="2">
    <source>
        <dbReference type="EMBL" id="NCS91267.1"/>
    </source>
</evidence>
<protein>
    <submittedName>
        <fullName evidence="2">Uncharacterized protein</fullName>
    </submittedName>
</protein>
<reference evidence="2" key="1">
    <citation type="submission" date="2019-11" db="EMBL/GenBank/DDBJ databases">
        <title>Lipid analysis of CO2-rich subsurface aquifers suggests an autotrophy-based deep biosphere with lysolipids enriched in CPR bacteria.</title>
        <authorList>
            <person name="Probst A.J."/>
            <person name="Elling F.J."/>
            <person name="Castelle C.J."/>
            <person name="Zhu Q."/>
            <person name="Elvert M."/>
            <person name="Birarda G."/>
            <person name="Holman H.-Y."/>
            <person name="Lane K.R."/>
            <person name="Ladd B."/>
            <person name="Ryan M.C."/>
            <person name="Woyke T."/>
            <person name="Hinrichs K.-U."/>
            <person name="Banfield J.F."/>
        </authorList>
    </citation>
    <scope>NUCLEOTIDE SEQUENCE</scope>
    <source>
        <strain evidence="1">CG_2015-01_33_1645</strain>
        <strain evidence="2">CG_2015-04_33_537</strain>
    </source>
</reference>
<evidence type="ECO:0000313" key="1">
    <source>
        <dbReference type="EMBL" id="NCN64730.1"/>
    </source>
</evidence>
<accession>A0A8J7YU95</accession>
<comment type="caution">
    <text evidence="2">The sequence shown here is derived from an EMBL/GenBank/DDBJ whole genome shotgun (WGS) entry which is preliminary data.</text>
</comment>
<dbReference type="EMBL" id="JAACVF010000038">
    <property type="protein sequence ID" value="NCN64730.1"/>
    <property type="molecule type" value="Genomic_DNA"/>
</dbReference>
<dbReference type="Proteomes" id="UP000768163">
    <property type="component" value="Unassembled WGS sequence"/>
</dbReference>
<gene>
    <name evidence="2" type="ORF">GW779_02430</name>
    <name evidence="1" type="ORF">GW910_01455</name>
</gene>
<name>A0A8J7YU95_9ARCH</name>
<proteinExistence type="predicted"/>
<evidence type="ECO:0000313" key="3">
    <source>
        <dbReference type="Proteomes" id="UP000738826"/>
    </source>
</evidence>